<feature type="region of interest" description="Disordered" evidence="1">
    <location>
        <begin position="80"/>
        <end position="120"/>
    </location>
</feature>
<dbReference type="EMBL" id="CP031046">
    <property type="protein sequence ID" value="QDZ24562.1"/>
    <property type="molecule type" value="Genomic_DNA"/>
</dbReference>
<protein>
    <submittedName>
        <fullName evidence="3">Uncharacterized protein</fullName>
    </submittedName>
</protein>
<gene>
    <name evidence="3" type="ORF">A3770_13p70800</name>
    <name evidence="2" type="ORF">CPRI1469_LOCUS2557</name>
</gene>
<dbReference type="OrthoDB" id="10677216at2759"/>
<sequence>MKESNANANANDVRRMKKKVTKDQQSRKLGTMCLALLCLTLALVVVTRGRGGTSPSSPSPSPSSFREDIMAEFSSSSVSASVLDQQQQQQRFRTRRSLIKSPSSSFSSSSARKGRIRRARERKMEDYKRYRRDQCDLGRRWMTLDLERENVSAKYFYEDSMFFPEVYQKRAIGVQTCEVETSEDGSEGWLIHRIGPMVGTGGYDRHDVHVTPLPHPKKAKFITGKVAAPVYEDGEIAGYPPLHTHHIMVGFDGVYHALESHGDAICSQDFGAESCYLISYPEGMGLPLANETYARDSMRLTFVINDVRRNDETNTPNPLLFYTEVALKWSARDPEVSPISAAALHMQGNEHSYAANVVTRRPSLRWNTGKWPADGRMIISPEDQLPWFHAHRSYFDSMWAFAASPEELGLRPEELLTRVDDNNQTKNGPLGEFDYVWSQKNWTKGDAIRALEDKVGGSDKGFQSLRCWLRTSDEERVLEFVDGTAKEPREAKDQDWKASWYDRSGEVHCDPWSFKAGDNYTVVALNGIDQEKYNWTHDQSDFFTMMQHGIFFTAYETTGPELGPTVEMFGDFDSSLASDVKVKMSYVPDSLKGDAERYFREENAEEFRRAINEDFDGKIGGHVNIIRQATP</sequence>
<feature type="compositionally biased region" description="Low complexity" evidence="1">
    <location>
        <begin position="80"/>
        <end position="90"/>
    </location>
</feature>
<feature type="region of interest" description="Disordered" evidence="1">
    <location>
        <begin position="1"/>
        <end position="25"/>
    </location>
</feature>
<evidence type="ECO:0000313" key="2">
    <source>
        <dbReference type="EMBL" id="CAD9713705.1"/>
    </source>
</evidence>
<dbReference type="AlphaFoldDB" id="A0A5B8MY89"/>
<keyword evidence="4" id="KW-1185">Reference proteome</keyword>
<feature type="compositionally biased region" description="Low complexity" evidence="1">
    <location>
        <begin position="101"/>
        <end position="111"/>
    </location>
</feature>
<dbReference type="EMBL" id="HBHL01004056">
    <property type="protein sequence ID" value="CAD9713705.1"/>
    <property type="molecule type" value="Transcribed_RNA"/>
</dbReference>
<reference evidence="2" key="2">
    <citation type="submission" date="2021-01" db="EMBL/GenBank/DDBJ databases">
        <authorList>
            <person name="Corre E."/>
            <person name="Pelletier E."/>
            <person name="Niang G."/>
            <person name="Scheremetjew M."/>
            <person name="Finn R."/>
            <person name="Kale V."/>
            <person name="Holt S."/>
            <person name="Cochrane G."/>
            <person name="Meng A."/>
            <person name="Brown T."/>
            <person name="Cohen L."/>
        </authorList>
    </citation>
    <scope>NUCLEOTIDE SEQUENCE</scope>
    <source>
        <strain evidence="2">CCMP1205</strain>
    </source>
</reference>
<accession>A0A5B8MY89</accession>
<organism evidence="3 4">
    <name type="scientific">Chloropicon primus</name>
    <dbReference type="NCBI Taxonomy" id="1764295"/>
    <lineage>
        <taxon>Eukaryota</taxon>
        <taxon>Viridiplantae</taxon>
        <taxon>Chlorophyta</taxon>
        <taxon>Chloropicophyceae</taxon>
        <taxon>Chloropicales</taxon>
        <taxon>Chloropicaceae</taxon>
        <taxon>Chloropicon</taxon>
    </lineage>
</organism>
<evidence type="ECO:0000313" key="3">
    <source>
        <dbReference type="EMBL" id="QDZ24562.1"/>
    </source>
</evidence>
<reference evidence="3 4" key="1">
    <citation type="submission" date="2018-07" db="EMBL/GenBank/DDBJ databases">
        <title>The complete nuclear genome of the prasinophyte Chloropicon primus (CCMP1205).</title>
        <authorList>
            <person name="Pombert J.-F."/>
            <person name="Otis C."/>
            <person name="Turmel M."/>
            <person name="Lemieux C."/>
        </authorList>
    </citation>
    <scope>NUCLEOTIDE SEQUENCE [LARGE SCALE GENOMIC DNA]</scope>
    <source>
        <strain evidence="3 4">CCMP1205</strain>
    </source>
</reference>
<evidence type="ECO:0000313" key="4">
    <source>
        <dbReference type="Proteomes" id="UP000316726"/>
    </source>
</evidence>
<dbReference type="Proteomes" id="UP000316726">
    <property type="component" value="Chromosome 13"/>
</dbReference>
<feature type="compositionally biased region" description="Polar residues" evidence="1">
    <location>
        <begin position="1"/>
        <end position="10"/>
    </location>
</feature>
<evidence type="ECO:0000256" key="1">
    <source>
        <dbReference type="SAM" id="MobiDB-lite"/>
    </source>
</evidence>
<name>A0A5B8MY89_9CHLO</name>
<proteinExistence type="predicted"/>